<gene>
    <name evidence="1" type="ORF">R4315_21395</name>
</gene>
<dbReference type="Proteomes" id="UP001185863">
    <property type="component" value="Unassembled WGS sequence"/>
</dbReference>
<proteinExistence type="predicted"/>
<protein>
    <submittedName>
        <fullName evidence="1">Uncharacterized protein</fullName>
    </submittedName>
</protein>
<sequence length="283" mass="30221">METSYLLFKTRNGRIGCGSDPAGGSPRPYRRTMKRWALVIGLIAALSVAGCTNGGGGDAADPQSTTAAARSTAQAADDAKFSEACEAFQAVGERARRQKYALRDSEDMSLSAAQRAEAKRVLEETISDKSDYDPDVNPSECSGPVWERYYAEVRAYVATTSAAVATTTQAGGVTWKYLQSEHAKFLGMKCGSDSKSPSYVVCLGLQNAMIDSFERDATALPPSKARADVLGAIDSYQEAHDKYVAAMCEMDGATATDCITAPLLMSMPYDTIVLVVNREAAAQ</sequence>
<reference evidence="1" key="1">
    <citation type="submission" date="2023-10" db="EMBL/GenBank/DDBJ databases">
        <title>Development of a sustainable strategy for remediation of hydrocarbon-contaminated territories based on the waste exchange concept.</title>
        <authorList>
            <person name="Krivoruchko A."/>
        </authorList>
    </citation>
    <scope>NUCLEOTIDE SEQUENCE</scope>
    <source>
        <strain evidence="1">IEGM 68</strain>
    </source>
</reference>
<dbReference type="EMBL" id="JAWLUP010000070">
    <property type="protein sequence ID" value="MDV7267087.1"/>
    <property type="molecule type" value="Genomic_DNA"/>
</dbReference>
<organism evidence="1 2">
    <name type="scientific">Rhodococcus oxybenzonivorans</name>
    <dbReference type="NCBI Taxonomy" id="1990687"/>
    <lineage>
        <taxon>Bacteria</taxon>
        <taxon>Bacillati</taxon>
        <taxon>Actinomycetota</taxon>
        <taxon>Actinomycetes</taxon>
        <taxon>Mycobacteriales</taxon>
        <taxon>Nocardiaceae</taxon>
        <taxon>Rhodococcus</taxon>
    </lineage>
</organism>
<evidence type="ECO:0000313" key="2">
    <source>
        <dbReference type="Proteomes" id="UP001185863"/>
    </source>
</evidence>
<dbReference type="AlphaFoldDB" id="A0AAE4V2K0"/>
<name>A0AAE4V2K0_9NOCA</name>
<comment type="caution">
    <text evidence="1">The sequence shown here is derived from an EMBL/GenBank/DDBJ whole genome shotgun (WGS) entry which is preliminary data.</text>
</comment>
<dbReference type="RefSeq" id="WP_317747788.1">
    <property type="nucleotide sequence ID" value="NZ_JAWLUP010000070.1"/>
</dbReference>
<evidence type="ECO:0000313" key="1">
    <source>
        <dbReference type="EMBL" id="MDV7267087.1"/>
    </source>
</evidence>
<accession>A0AAE4V2K0</accession>